<name>A0A8H5HYQ6_9AGAR</name>
<dbReference type="AlphaFoldDB" id="A0A8H5HYQ6"/>
<accession>A0A8H5HYQ6</accession>
<keyword evidence="1" id="KW-0732">Signal</keyword>
<comment type="caution">
    <text evidence="2">The sequence shown here is derived from an EMBL/GenBank/DDBJ whole genome shotgun (WGS) entry which is preliminary data.</text>
</comment>
<evidence type="ECO:0000313" key="2">
    <source>
        <dbReference type="EMBL" id="KAF5391858.1"/>
    </source>
</evidence>
<sequence length="195" mass="20646">MHFQSLGTVVGLLLASTQVYARPLSVERRQGSSNFSISSIITSVPAAFSPNGTNLVNPNASIGCYQGQYIDSGSFTLAVQQACTQYGTLSLSPGQRYWQTMKTFESIPGNPSTNKTLIFAPEDPNHGESAKIDIFVLNSGMDGGASVTGDMQMRPDICISIAAMVIQTCKSEGGNQPGGSFVDGPFTMYLDSGKP</sequence>
<dbReference type="EMBL" id="JAACJN010000008">
    <property type="protein sequence ID" value="KAF5391858.1"/>
    <property type="molecule type" value="Genomic_DNA"/>
</dbReference>
<dbReference type="Proteomes" id="UP000518752">
    <property type="component" value="Unassembled WGS sequence"/>
</dbReference>
<gene>
    <name evidence="2" type="ORF">D9757_001814</name>
</gene>
<keyword evidence="3" id="KW-1185">Reference proteome</keyword>
<organism evidence="2 3">
    <name type="scientific">Collybiopsis confluens</name>
    <dbReference type="NCBI Taxonomy" id="2823264"/>
    <lineage>
        <taxon>Eukaryota</taxon>
        <taxon>Fungi</taxon>
        <taxon>Dikarya</taxon>
        <taxon>Basidiomycota</taxon>
        <taxon>Agaricomycotina</taxon>
        <taxon>Agaricomycetes</taxon>
        <taxon>Agaricomycetidae</taxon>
        <taxon>Agaricales</taxon>
        <taxon>Marasmiineae</taxon>
        <taxon>Omphalotaceae</taxon>
        <taxon>Collybiopsis</taxon>
    </lineage>
</organism>
<reference evidence="2 3" key="1">
    <citation type="journal article" date="2020" name="ISME J.">
        <title>Uncovering the hidden diversity of litter-decomposition mechanisms in mushroom-forming fungi.</title>
        <authorList>
            <person name="Floudas D."/>
            <person name="Bentzer J."/>
            <person name="Ahren D."/>
            <person name="Johansson T."/>
            <person name="Persson P."/>
            <person name="Tunlid A."/>
        </authorList>
    </citation>
    <scope>NUCLEOTIDE SEQUENCE [LARGE SCALE GENOMIC DNA]</scope>
    <source>
        <strain evidence="2 3">CBS 406.79</strain>
    </source>
</reference>
<evidence type="ECO:0000256" key="1">
    <source>
        <dbReference type="SAM" id="SignalP"/>
    </source>
</evidence>
<dbReference type="OrthoDB" id="10534749at2759"/>
<feature type="signal peptide" evidence="1">
    <location>
        <begin position="1"/>
        <end position="21"/>
    </location>
</feature>
<feature type="chain" id="PRO_5034211887" evidence="1">
    <location>
        <begin position="22"/>
        <end position="195"/>
    </location>
</feature>
<proteinExistence type="predicted"/>
<protein>
    <submittedName>
        <fullName evidence="2">Uncharacterized protein</fullName>
    </submittedName>
</protein>
<evidence type="ECO:0000313" key="3">
    <source>
        <dbReference type="Proteomes" id="UP000518752"/>
    </source>
</evidence>